<dbReference type="AlphaFoldDB" id="A0AAV4Y5R2"/>
<protein>
    <submittedName>
        <fullName evidence="2">Uncharacterized protein</fullName>
    </submittedName>
</protein>
<keyword evidence="3" id="KW-1185">Reference proteome</keyword>
<sequence length="120" mass="13152">MWEGILPHTDPLSQTTTCMSTSGTDFELRSFTLKIPSRALTFLSLRRDAIDTLLICLFPLSVRYLLDSDRSSSTLARRHHAQTGAEDGSAAMDRGPADMPATVVQPRGQQPASGARRVHL</sequence>
<dbReference type="EMBL" id="BPLR01018721">
    <property type="protein sequence ID" value="GIZ01790.1"/>
    <property type="molecule type" value="Genomic_DNA"/>
</dbReference>
<reference evidence="2 3" key="1">
    <citation type="submission" date="2021-06" db="EMBL/GenBank/DDBJ databases">
        <title>Caerostris extrusa draft genome.</title>
        <authorList>
            <person name="Kono N."/>
            <person name="Arakawa K."/>
        </authorList>
    </citation>
    <scope>NUCLEOTIDE SEQUENCE [LARGE SCALE GENOMIC DNA]</scope>
</reference>
<evidence type="ECO:0000313" key="3">
    <source>
        <dbReference type="Proteomes" id="UP001054945"/>
    </source>
</evidence>
<name>A0AAV4Y5R2_CAEEX</name>
<accession>A0AAV4Y5R2</accession>
<dbReference type="Proteomes" id="UP001054945">
    <property type="component" value="Unassembled WGS sequence"/>
</dbReference>
<organism evidence="2 3">
    <name type="scientific">Caerostris extrusa</name>
    <name type="common">Bark spider</name>
    <name type="synonym">Caerostris bankana</name>
    <dbReference type="NCBI Taxonomy" id="172846"/>
    <lineage>
        <taxon>Eukaryota</taxon>
        <taxon>Metazoa</taxon>
        <taxon>Ecdysozoa</taxon>
        <taxon>Arthropoda</taxon>
        <taxon>Chelicerata</taxon>
        <taxon>Arachnida</taxon>
        <taxon>Araneae</taxon>
        <taxon>Araneomorphae</taxon>
        <taxon>Entelegynae</taxon>
        <taxon>Araneoidea</taxon>
        <taxon>Araneidae</taxon>
        <taxon>Caerostris</taxon>
    </lineage>
</organism>
<gene>
    <name evidence="2" type="ORF">CEXT_621101</name>
</gene>
<evidence type="ECO:0000256" key="1">
    <source>
        <dbReference type="SAM" id="MobiDB-lite"/>
    </source>
</evidence>
<feature type="region of interest" description="Disordered" evidence="1">
    <location>
        <begin position="70"/>
        <end position="120"/>
    </location>
</feature>
<evidence type="ECO:0000313" key="2">
    <source>
        <dbReference type="EMBL" id="GIZ01790.1"/>
    </source>
</evidence>
<comment type="caution">
    <text evidence="2">The sequence shown here is derived from an EMBL/GenBank/DDBJ whole genome shotgun (WGS) entry which is preliminary data.</text>
</comment>
<proteinExistence type="predicted"/>